<evidence type="ECO:0000256" key="3">
    <source>
        <dbReference type="ARBA" id="ARBA00022695"/>
    </source>
</evidence>
<dbReference type="InterPro" id="IPR002618">
    <property type="entry name" value="UDPGP_fam"/>
</dbReference>
<keyword evidence="2 4" id="KW-0808">Transferase</keyword>
<dbReference type="InterPro" id="IPR016267">
    <property type="entry name" value="UDPGP_trans"/>
</dbReference>
<dbReference type="InterPro" id="IPR029044">
    <property type="entry name" value="Nucleotide-diphossugar_trans"/>
</dbReference>
<evidence type="ECO:0000256" key="1">
    <source>
        <dbReference type="ARBA" id="ARBA00010401"/>
    </source>
</evidence>
<dbReference type="Gene3D" id="2.160.10.10">
    <property type="entry name" value="Hexapeptide repeat proteins"/>
    <property type="match status" value="1"/>
</dbReference>
<accession>A0ABM9HEE9</accession>
<comment type="similarity">
    <text evidence="1">Belongs to the UDPGP type 1 family.</text>
</comment>
<dbReference type="GO" id="GO:0003983">
    <property type="term" value="F:UTP:glucose-1-phosphate uridylyltransferase activity"/>
    <property type="evidence" value="ECO:0007669"/>
    <property type="project" value="UniProtKB-EC"/>
</dbReference>
<dbReference type="RefSeq" id="WP_282011361.1">
    <property type="nucleotide sequence ID" value="NZ_OX336137.1"/>
</dbReference>
<proteinExistence type="inferred from homology"/>
<evidence type="ECO:0000256" key="2">
    <source>
        <dbReference type="ARBA" id="ARBA00022679"/>
    </source>
</evidence>
<dbReference type="SUPFAM" id="SSF53448">
    <property type="entry name" value="Nucleotide-diphospho-sugar transferases"/>
    <property type="match status" value="1"/>
</dbReference>
<name>A0ABM9HEE9_9BACT</name>
<evidence type="ECO:0000313" key="4">
    <source>
        <dbReference type="EMBL" id="CAI2718465.1"/>
    </source>
</evidence>
<dbReference type="Gene3D" id="3.90.550.10">
    <property type="entry name" value="Spore Coat Polysaccharide Biosynthesis Protein SpsA, Chain A"/>
    <property type="match status" value="1"/>
</dbReference>
<sequence>MEFSAVSRVVHDLDMPPQARDAFLHLLDRHGRGREPFPAWESIRSPDTQKLLPYQKLEQPGDEAGRRALSHLAVCKLNGGLGTSMGCSGPKSLIAVKEGRTFLDLIVQQLQEVQQTWGVPVPLWLMNSFYTEEATAAVLPSYPSSQRIDFFTQNRFPRLHKSTGLPLDEAVSGVEAWYPPGHGDLYACLSERGILDRLLTEGRKLLFVSNADNLGATVDVAIAHHMLQHDIPFLMEMTAKTPTDVKGGTLYEDAEGRLHLLEIAQVPPQHVDAFCGTEKFNVFNTNNVWIHLEHLKRRLDAGPLDLTPIVNEKSVDGQPVIQLETAVGAALEHFEHAVGLVVERDRFLPVKTTSDLMMVQSDLFIEEGARLRRNPARRQPQLPVIDWQGPLERFEEYGKRIPQSPSLVHLESLEVRGNVWFRGMATLKGKVRLISRDKPLAVPGGVVLDNQTLEN</sequence>
<gene>
    <name evidence="4" type="ORF">NSPWAT_1606</name>
</gene>
<dbReference type="EC" id="2.7.7.9" evidence="4"/>
<evidence type="ECO:0000313" key="5">
    <source>
        <dbReference type="Proteomes" id="UP001157733"/>
    </source>
</evidence>
<dbReference type="Pfam" id="PF01704">
    <property type="entry name" value="UDPGP"/>
    <property type="match status" value="1"/>
</dbReference>
<protein>
    <submittedName>
        <fullName evidence="4">UTP--glucose-1-phosphate uridylyltransferase</fullName>
        <ecNumber evidence="4">2.7.7.9</ecNumber>
    </submittedName>
</protein>
<dbReference type="PANTHER" id="PTHR43511">
    <property type="match status" value="1"/>
</dbReference>
<keyword evidence="5" id="KW-1185">Reference proteome</keyword>
<reference evidence="4 5" key="1">
    <citation type="submission" date="2022-09" db="EMBL/GenBank/DDBJ databases">
        <authorList>
            <person name="Kop L."/>
        </authorList>
    </citation>
    <scope>NUCLEOTIDE SEQUENCE [LARGE SCALE GENOMIC DNA]</scope>
    <source>
        <strain evidence="4 5">347</strain>
    </source>
</reference>
<dbReference type="CDD" id="cd00897">
    <property type="entry name" value="UGPase_euk"/>
    <property type="match status" value="1"/>
</dbReference>
<organism evidence="4 5">
    <name type="scientific">Nitrospina watsonii</name>
    <dbReference type="NCBI Taxonomy" id="1323948"/>
    <lineage>
        <taxon>Bacteria</taxon>
        <taxon>Pseudomonadati</taxon>
        <taxon>Nitrospinota/Tectimicrobiota group</taxon>
        <taxon>Nitrospinota</taxon>
        <taxon>Nitrospinia</taxon>
        <taxon>Nitrospinales</taxon>
        <taxon>Nitrospinaceae</taxon>
        <taxon>Nitrospina</taxon>
    </lineage>
</organism>
<dbReference type="Proteomes" id="UP001157733">
    <property type="component" value="Chromosome"/>
</dbReference>
<dbReference type="EMBL" id="OX336137">
    <property type="protein sequence ID" value="CAI2718465.1"/>
    <property type="molecule type" value="Genomic_DNA"/>
</dbReference>
<keyword evidence="3 4" id="KW-0548">Nucleotidyltransferase</keyword>
<dbReference type="PIRSF" id="PIRSF000806">
    <property type="entry name" value="UDPGP"/>
    <property type="match status" value="1"/>
</dbReference>